<dbReference type="EMBL" id="MU006573">
    <property type="protein sequence ID" value="KAF2747203.1"/>
    <property type="molecule type" value="Genomic_DNA"/>
</dbReference>
<name>A0A6A6VAS5_9PLEO</name>
<organism evidence="1 2">
    <name type="scientific">Sporormia fimetaria CBS 119925</name>
    <dbReference type="NCBI Taxonomy" id="1340428"/>
    <lineage>
        <taxon>Eukaryota</taxon>
        <taxon>Fungi</taxon>
        <taxon>Dikarya</taxon>
        <taxon>Ascomycota</taxon>
        <taxon>Pezizomycotina</taxon>
        <taxon>Dothideomycetes</taxon>
        <taxon>Pleosporomycetidae</taxon>
        <taxon>Pleosporales</taxon>
        <taxon>Sporormiaceae</taxon>
        <taxon>Sporormia</taxon>
    </lineage>
</organism>
<accession>A0A6A6VAS5</accession>
<proteinExistence type="predicted"/>
<reference evidence="1" key="1">
    <citation type="journal article" date="2020" name="Stud. Mycol.">
        <title>101 Dothideomycetes genomes: a test case for predicting lifestyles and emergence of pathogens.</title>
        <authorList>
            <person name="Haridas S."/>
            <person name="Albert R."/>
            <person name="Binder M."/>
            <person name="Bloem J."/>
            <person name="Labutti K."/>
            <person name="Salamov A."/>
            <person name="Andreopoulos B."/>
            <person name="Baker S."/>
            <person name="Barry K."/>
            <person name="Bills G."/>
            <person name="Bluhm B."/>
            <person name="Cannon C."/>
            <person name="Castanera R."/>
            <person name="Culley D."/>
            <person name="Daum C."/>
            <person name="Ezra D."/>
            <person name="Gonzalez J."/>
            <person name="Henrissat B."/>
            <person name="Kuo A."/>
            <person name="Liang C."/>
            <person name="Lipzen A."/>
            <person name="Lutzoni F."/>
            <person name="Magnuson J."/>
            <person name="Mondo S."/>
            <person name="Nolan M."/>
            <person name="Ohm R."/>
            <person name="Pangilinan J."/>
            <person name="Park H.-J."/>
            <person name="Ramirez L."/>
            <person name="Alfaro M."/>
            <person name="Sun H."/>
            <person name="Tritt A."/>
            <person name="Yoshinaga Y."/>
            <person name="Zwiers L.-H."/>
            <person name="Turgeon B."/>
            <person name="Goodwin S."/>
            <person name="Spatafora J."/>
            <person name="Crous P."/>
            <person name="Grigoriev I."/>
        </authorList>
    </citation>
    <scope>NUCLEOTIDE SEQUENCE</scope>
    <source>
        <strain evidence="1">CBS 119925</strain>
    </source>
</reference>
<dbReference type="AlphaFoldDB" id="A0A6A6VAS5"/>
<sequence length="150" mass="16454">ICTSEPLRASTGVFSDLTLFRHTSPSFGSQHLCSYSNPSEHIHLQNSGGQSSNLNHVRQNVVYCAHHAPEGICNTADVVPRATARYKNTRKKSESFGVNANNPLGIDLVAGGVGAGCSHRLLGWVRKRILSAKIPWKRSRGWWCMVKTQA</sequence>
<keyword evidence="2" id="KW-1185">Reference proteome</keyword>
<dbReference type="Proteomes" id="UP000799440">
    <property type="component" value="Unassembled WGS sequence"/>
</dbReference>
<evidence type="ECO:0000313" key="2">
    <source>
        <dbReference type="Proteomes" id="UP000799440"/>
    </source>
</evidence>
<protein>
    <submittedName>
        <fullName evidence="1">Uncharacterized protein</fullName>
    </submittedName>
</protein>
<evidence type="ECO:0000313" key="1">
    <source>
        <dbReference type="EMBL" id="KAF2747203.1"/>
    </source>
</evidence>
<gene>
    <name evidence="1" type="ORF">M011DRAFT_467729</name>
</gene>
<feature type="non-terminal residue" evidence="1">
    <location>
        <position position="1"/>
    </location>
</feature>
<dbReference type="OrthoDB" id="4383837at2759"/>